<feature type="region of interest" description="Disordered" evidence="1">
    <location>
        <begin position="134"/>
        <end position="205"/>
    </location>
</feature>
<organism evidence="2 3">
    <name type="scientific">Trichoglossum hirsutum</name>
    <dbReference type="NCBI Taxonomy" id="265104"/>
    <lineage>
        <taxon>Eukaryota</taxon>
        <taxon>Fungi</taxon>
        <taxon>Dikarya</taxon>
        <taxon>Ascomycota</taxon>
        <taxon>Pezizomycotina</taxon>
        <taxon>Geoglossomycetes</taxon>
        <taxon>Geoglossales</taxon>
        <taxon>Geoglossaceae</taxon>
        <taxon>Trichoglossum</taxon>
    </lineage>
</organism>
<protein>
    <submittedName>
        <fullName evidence="2">Uncharacterized protein</fullName>
    </submittedName>
</protein>
<name>A0A9P8LJ25_9PEZI</name>
<evidence type="ECO:0000313" key="2">
    <source>
        <dbReference type="EMBL" id="KAH0566209.1"/>
    </source>
</evidence>
<evidence type="ECO:0000313" key="3">
    <source>
        <dbReference type="Proteomes" id="UP000750711"/>
    </source>
</evidence>
<dbReference type="AlphaFoldDB" id="A0A9P8LJ25"/>
<feature type="compositionally biased region" description="Basic and acidic residues" evidence="1">
    <location>
        <begin position="194"/>
        <end position="205"/>
    </location>
</feature>
<dbReference type="Proteomes" id="UP000750711">
    <property type="component" value="Unassembled WGS sequence"/>
</dbReference>
<sequence length="205" mass="23232">MEETRKQKTRHKEERQRLKFMRFLQNTSSKTSHSSIRSIDDSSTRCEVVIGDVRYQVVMGGRKLQKARDDINSAKATPKKAIVGGVTFLRKNKSIKFISRANTLRPLALVHEDLNARTFTMRCKLQHVDRAGQIRKTGANRPGSEGALNGKETATADDESDVSSEDDDYDEIDGDDVDSDGLDEELTSPDEENREISRQQDFIHF</sequence>
<keyword evidence="3" id="KW-1185">Reference proteome</keyword>
<dbReference type="EMBL" id="JAGHQM010000024">
    <property type="protein sequence ID" value="KAH0566209.1"/>
    <property type="molecule type" value="Genomic_DNA"/>
</dbReference>
<proteinExistence type="predicted"/>
<accession>A0A9P8LJ25</accession>
<reference evidence="2" key="1">
    <citation type="submission" date="2021-03" db="EMBL/GenBank/DDBJ databases">
        <title>Comparative genomics and phylogenomic investigation of the class Geoglossomycetes provide insights into ecological specialization and systematics.</title>
        <authorList>
            <person name="Melie T."/>
            <person name="Pirro S."/>
            <person name="Miller A.N."/>
            <person name="Quandt A."/>
        </authorList>
    </citation>
    <scope>NUCLEOTIDE SEQUENCE</scope>
    <source>
        <strain evidence="2">CAQ_001_2017</strain>
    </source>
</reference>
<comment type="caution">
    <text evidence="2">The sequence shown here is derived from an EMBL/GenBank/DDBJ whole genome shotgun (WGS) entry which is preliminary data.</text>
</comment>
<evidence type="ECO:0000256" key="1">
    <source>
        <dbReference type="SAM" id="MobiDB-lite"/>
    </source>
</evidence>
<gene>
    <name evidence="2" type="ORF">GP486_000384</name>
</gene>
<feature type="compositionally biased region" description="Acidic residues" evidence="1">
    <location>
        <begin position="155"/>
        <end position="193"/>
    </location>
</feature>